<dbReference type="GeneID" id="87618131"/>
<keyword evidence="2" id="KW-1185">Reference proteome</keyword>
<evidence type="ECO:0000313" key="1">
    <source>
        <dbReference type="EMBL" id="RVT57573.1"/>
    </source>
</evidence>
<dbReference type="Proteomes" id="UP000288024">
    <property type="component" value="Unassembled WGS sequence"/>
</dbReference>
<evidence type="ECO:0000313" key="2">
    <source>
        <dbReference type="Proteomes" id="UP000288024"/>
    </source>
</evidence>
<comment type="caution">
    <text evidence="1">The sequence shown here is derived from an EMBL/GenBank/DDBJ whole genome shotgun (WGS) entry which is preliminary data.</text>
</comment>
<proteinExistence type="predicted"/>
<organism evidence="1 2">
    <name type="scientific">Niallia taxi</name>
    <dbReference type="NCBI Taxonomy" id="2499688"/>
    <lineage>
        <taxon>Bacteria</taxon>
        <taxon>Bacillati</taxon>
        <taxon>Bacillota</taxon>
        <taxon>Bacilli</taxon>
        <taxon>Bacillales</taxon>
        <taxon>Bacillaceae</taxon>
        <taxon>Niallia</taxon>
    </lineage>
</organism>
<sequence>MDAIIQSIKIRYYIRLINKYSQKSNKAVLGLDRNMYFQKYCYYQDKLRMLQDRQVSGREL</sequence>
<dbReference type="AlphaFoldDB" id="A0A437K4H6"/>
<gene>
    <name evidence="1" type="ORF">EM808_24165</name>
</gene>
<dbReference type="EMBL" id="RZTZ01000016">
    <property type="protein sequence ID" value="RVT57573.1"/>
    <property type="molecule type" value="Genomic_DNA"/>
</dbReference>
<protein>
    <submittedName>
        <fullName evidence="1">Uncharacterized protein</fullName>
    </submittedName>
</protein>
<reference evidence="1 2" key="1">
    <citation type="submission" date="2019-01" db="EMBL/GenBank/DDBJ databases">
        <title>Bacillus sp. M5HDSG1-1, whole genome shotgun sequence.</title>
        <authorList>
            <person name="Tuo L."/>
        </authorList>
    </citation>
    <scope>NUCLEOTIDE SEQUENCE [LARGE SCALE GENOMIC DNA]</scope>
    <source>
        <strain evidence="1 2">M5HDSG1-1</strain>
    </source>
</reference>
<accession>A0A437K4H6</accession>
<dbReference type="RefSeq" id="WP_127741673.1">
    <property type="nucleotide sequence ID" value="NZ_CAJCKN010000013.1"/>
</dbReference>
<name>A0A437K4H6_9BACI</name>